<dbReference type="Proteomes" id="UP001499882">
    <property type="component" value="Unassembled WGS sequence"/>
</dbReference>
<evidence type="ECO:0000256" key="2">
    <source>
        <dbReference type="ARBA" id="ARBA00022448"/>
    </source>
</evidence>
<dbReference type="CDD" id="cd00995">
    <property type="entry name" value="PBP2_NikA_DppA_OppA_like"/>
    <property type="match status" value="1"/>
</dbReference>
<feature type="domain" description="Solute-binding protein family 5" evidence="4">
    <location>
        <begin position="56"/>
        <end position="403"/>
    </location>
</feature>
<dbReference type="Gene3D" id="3.10.105.10">
    <property type="entry name" value="Dipeptide-binding Protein, Domain 3"/>
    <property type="match status" value="1"/>
</dbReference>
<dbReference type="InterPro" id="IPR039424">
    <property type="entry name" value="SBP_5"/>
</dbReference>
<evidence type="ECO:0000259" key="4">
    <source>
        <dbReference type="Pfam" id="PF00496"/>
    </source>
</evidence>
<comment type="similarity">
    <text evidence="1">Belongs to the bacterial solute-binding protein 5 family.</text>
</comment>
<protein>
    <submittedName>
        <fullName evidence="5">ABC transporter substrate-binding protein</fullName>
    </submittedName>
</protein>
<dbReference type="SUPFAM" id="SSF53850">
    <property type="entry name" value="Periplasmic binding protein-like II"/>
    <property type="match status" value="1"/>
</dbReference>
<keyword evidence="6" id="KW-1185">Reference proteome</keyword>
<name>A0ABP8Z9K9_9ACTN</name>
<reference evidence="6" key="1">
    <citation type="journal article" date="2019" name="Int. J. Syst. Evol. Microbiol.">
        <title>The Global Catalogue of Microorganisms (GCM) 10K type strain sequencing project: providing services to taxonomists for standard genome sequencing and annotation.</title>
        <authorList>
            <consortium name="The Broad Institute Genomics Platform"/>
            <consortium name="The Broad Institute Genome Sequencing Center for Infectious Disease"/>
            <person name="Wu L."/>
            <person name="Ma J."/>
        </authorList>
    </citation>
    <scope>NUCLEOTIDE SEQUENCE [LARGE SCALE GENOMIC DNA]</scope>
    <source>
        <strain evidence="6">JCM 18532</strain>
    </source>
</reference>
<accession>A0ABP8Z9K9</accession>
<dbReference type="InterPro" id="IPR000914">
    <property type="entry name" value="SBP_5_dom"/>
</dbReference>
<keyword evidence="3" id="KW-0732">Signal</keyword>
<organism evidence="5 6">
    <name type="scientific">Nocardioides endophyticus</name>
    <dbReference type="NCBI Taxonomy" id="1353775"/>
    <lineage>
        <taxon>Bacteria</taxon>
        <taxon>Bacillati</taxon>
        <taxon>Actinomycetota</taxon>
        <taxon>Actinomycetes</taxon>
        <taxon>Propionibacteriales</taxon>
        <taxon>Nocardioidaceae</taxon>
        <taxon>Nocardioides</taxon>
    </lineage>
</organism>
<evidence type="ECO:0000313" key="5">
    <source>
        <dbReference type="EMBL" id="GAA4750214.1"/>
    </source>
</evidence>
<proteinExistence type="inferred from homology"/>
<dbReference type="Pfam" id="PF00496">
    <property type="entry name" value="SBP_bac_5"/>
    <property type="match status" value="1"/>
</dbReference>
<dbReference type="PANTHER" id="PTHR30290">
    <property type="entry name" value="PERIPLASMIC BINDING COMPONENT OF ABC TRANSPORTER"/>
    <property type="match status" value="1"/>
</dbReference>
<evidence type="ECO:0000256" key="1">
    <source>
        <dbReference type="ARBA" id="ARBA00005695"/>
    </source>
</evidence>
<keyword evidence="2" id="KW-0813">Transport</keyword>
<evidence type="ECO:0000313" key="6">
    <source>
        <dbReference type="Proteomes" id="UP001499882"/>
    </source>
</evidence>
<sequence>MAGCSGSNGGSSGSDSVSFRLFNEVSSLDPALTADAPGYQLSMFMYDRLVVVSDGEVEPYLAESWTVSPTSVEFTMRDDVKCEDGTALTPSAIAASMNRTLDPSTKSTIAPSLFPGGATFAADDAAGTFTVTTPEPNPALLVTFANPVMSVVCPAGLADPSKLGSASFGTGPYVLKDAVAGTSYTLKKRDGYEWGPQPHADNLASLPETVTARVLQNETTAANVFLQGDLDVTLAQVESAAERLQGKDYIEKTSPFAFAFLIFNQAGAPGSDPAVRTAIAQAVDPSAYATSVRGDLATPSANLMPDETVCAQTDGADYRPEFDLDEARKTLEGAGYALNSDGVFEKGGKPLTLRVGSHNQEGIVGDYLAQTLEDLGAVVQSEQVELPAYIESVKKGDWDVYAGTIVVLDSPAALGQTLFGPSGLDLGTIRNDEFEQNMAAAGRSSDFDQACELWMTAQDALVENVDLVPQAELNNIYVGNGVDFSFGFSGLIEPTSLVRK</sequence>
<dbReference type="PIRSF" id="PIRSF002741">
    <property type="entry name" value="MppA"/>
    <property type="match status" value="1"/>
</dbReference>
<dbReference type="PANTHER" id="PTHR30290:SF9">
    <property type="entry name" value="OLIGOPEPTIDE-BINDING PROTEIN APPA"/>
    <property type="match status" value="1"/>
</dbReference>
<dbReference type="EMBL" id="BAABKN010000024">
    <property type="protein sequence ID" value="GAA4750214.1"/>
    <property type="molecule type" value="Genomic_DNA"/>
</dbReference>
<comment type="caution">
    <text evidence="5">The sequence shown here is derived from an EMBL/GenBank/DDBJ whole genome shotgun (WGS) entry which is preliminary data.</text>
</comment>
<dbReference type="Gene3D" id="3.40.190.10">
    <property type="entry name" value="Periplasmic binding protein-like II"/>
    <property type="match status" value="1"/>
</dbReference>
<gene>
    <name evidence="5" type="ORF">GCM10023350_39210</name>
</gene>
<evidence type="ECO:0000256" key="3">
    <source>
        <dbReference type="ARBA" id="ARBA00022729"/>
    </source>
</evidence>
<dbReference type="InterPro" id="IPR030678">
    <property type="entry name" value="Peptide/Ni-bd"/>
</dbReference>